<dbReference type="Proteomes" id="UP000593575">
    <property type="component" value="Unassembled WGS sequence"/>
</dbReference>
<reference evidence="2 3" key="1">
    <citation type="journal article" date="2019" name="Genome Biol. Evol.">
        <title>Insights into the evolution of the New World diploid cottons (Gossypium, subgenus Houzingenia) based on genome sequencing.</title>
        <authorList>
            <person name="Grover C.E."/>
            <person name="Arick M.A. 2nd"/>
            <person name="Thrash A."/>
            <person name="Conover J.L."/>
            <person name="Sanders W.S."/>
            <person name="Peterson D.G."/>
            <person name="Frelichowski J.E."/>
            <person name="Scheffler J.A."/>
            <person name="Scheffler B.E."/>
            <person name="Wendel J.F."/>
        </authorList>
    </citation>
    <scope>NUCLEOTIDE SEQUENCE [LARGE SCALE GENOMIC DNA]</scope>
    <source>
        <strain evidence="2">6</strain>
        <tissue evidence="2">Leaf</tissue>
    </source>
</reference>
<dbReference type="EMBL" id="JABFAE010000001">
    <property type="protein sequence ID" value="MBA0822018.1"/>
    <property type="molecule type" value="Genomic_DNA"/>
</dbReference>
<evidence type="ECO:0000313" key="3">
    <source>
        <dbReference type="Proteomes" id="UP000593575"/>
    </source>
</evidence>
<protein>
    <submittedName>
        <fullName evidence="2">Uncharacterized protein</fullName>
    </submittedName>
</protein>
<gene>
    <name evidence="2" type="ORF">Goarm_018838</name>
</gene>
<comment type="caution">
    <text evidence="2">The sequence shown here is derived from an EMBL/GenBank/DDBJ whole genome shotgun (WGS) entry which is preliminary data.</text>
</comment>
<sequence>GAVYIAHHEDRIANLQIDDGEEAWEVNVEEGEYGPNDGFCLVGCFLTSGVVQFQTMHYMVVNLWHPLGIVDRASWTFNTHLLVFYQIDNDENLCKFLWINSVRGSRGKETELNSVSGPNGMGSDVKDL</sequence>
<accession>A0A7J9IJN6</accession>
<keyword evidence="3" id="KW-1185">Reference proteome</keyword>
<feature type="region of interest" description="Disordered" evidence="1">
    <location>
        <begin position="108"/>
        <end position="128"/>
    </location>
</feature>
<feature type="non-terminal residue" evidence="2">
    <location>
        <position position="1"/>
    </location>
</feature>
<proteinExistence type="predicted"/>
<dbReference type="AlphaFoldDB" id="A0A7J9IJN6"/>
<name>A0A7J9IJN6_9ROSI</name>
<evidence type="ECO:0000313" key="2">
    <source>
        <dbReference type="EMBL" id="MBA0822018.1"/>
    </source>
</evidence>
<organism evidence="2 3">
    <name type="scientific">Gossypium armourianum</name>
    <dbReference type="NCBI Taxonomy" id="34283"/>
    <lineage>
        <taxon>Eukaryota</taxon>
        <taxon>Viridiplantae</taxon>
        <taxon>Streptophyta</taxon>
        <taxon>Embryophyta</taxon>
        <taxon>Tracheophyta</taxon>
        <taxon>Spermatophyta</taxon>
        <taxon>Magnoliopsida</taxon>
        <taxon>eudicotyledons</taxon>
        <taxon>Gunneridae</taxon>
        <taxon>Pentapetalae</taxon>
        <taxon>rosids</taxon>
        <taxon>malvids</taxon>
        <taxon>Malvales</taxon>
        <taxon>Malvaceae</taxon>
        <taxon>Malvoideae</taxon>
        <taxon>Gossypium</taxon>
    </lineage>
</organism>
<evidence type="ECO:0000256" key="1">
    <source>
        <dbReference type="SAM" id="MobiDB-lite"/>
    </source>
</evidence>